<dbReference type="Pfam" id="PF01845">
    <property type="entry name" value="CcdB"/>
    <property type="match status" value="1"/>
</dbReference>
<keyword evidence="3" id="KW-0678">Repressor</keyword>
<dbReference type="Gene3D" id="2.30.30.110">
    <property type="match status" value="1"/>
</dbReference>
<evidence type="ECO:0000256" key="6">
    <source>
        <dbReference type="ARBA" id="ARBA00029628"/>
    </source>
</evidence>
<dbReference type="InterPro" id="IPR002712">
    <property type="entry name" value="CcdB"/>
</dbReference>
<dbReference type="Proteomes" id="UP000308530">
    <property type="component" value="Chromosome"/>
</dbReference>
<evidence type="ECO:0000256" key="2">
    <source>
        <dbReference type="ARBA" id="ARBA00015075"/>
    </source>
</evidence>
<evidence type="ECO:0000256" key="5">
    <source>
        <dbReference type="ARBA" id="ARBA00023163"/>
    </source>
</evidence>
<dbReference type="EMBL" id="CP058350">
    <property type="protein sequence ID" value="QLF68922.1"/>
    <property type="molecule type" value="Genomic_DNA"/>
</dbReference>
<protein>
    <recommendedName>
        <fullName evidence="2">Toxin CcdB</fullName>
    </recommendedName>
    <alternativeName>
        <fullName evidence="7">Cytotoxic protein CcdB</fullName>
    </alternativeName>
    <alternativeName>
        <fullName evidence="6">Protein LetD</fullName>
    </alternativeName>
</protein>
<proteinExistence type="inferred from homology"/>
<keyword evidence="5" id="KW-0804">Transcription</keyword>
<name>A0ABX6QKC3_9HYPH</name>
<sequence length="99" mass="10887">MAQFRVYRIAPDNGLAVDLQNDLFDGLSTRVMAPLAPVQDVTKLVPRLNPRFEIDGMVFAMMTQFIATVPVPDIGPTVIDLSARADEITAATDFLFQGF</sequence>
<accession>A0ABX6QKC3</accession>
<gene>
    <name evidence="8" type="ORF">FE840_004855</name>
</gene>
<evidence type="ECO:0000313" key="9">
    <source>
        <dbReference type="Proteomes" id="UP000308530"/>
    </source>
</evidence>
<evidence type="ECO:0000256" key="4">
    <source>
        <dbReference type="ARBA" id="ARBA00023015"/>
    </source>
</evidence>
<dbReference type="SUPFAM" id="SSF50118">
    <property type="entry name" value="Cell growth inhibitor/plasmid maintenance toxic component"/>
    <property type="match status" value="1"/>
</dbReference>
<organism evidence="8 9">
    <name type="scientific">Peteryoungia desertarenae</name>
    <dbReference type="NCBI Taxonomy" id="1813451"/>
    <lineage>
        <taxon>Bacteria</taxon>
        <taxon>Pseudomonadati</taxon>
        <taxon>Pseudomonadota</taxon>
        <taxon>Alphaproteobacteria</taxon>
        <taxon>Hyphomicrobiales</taxon>
        <taxon>Rhizobiaceae</taxon>
        <taxon>Peteryoungia</taxon>
    </lineage>
</organism>
<dbReference type="RefSeq" id="WP_138285940.1">
    <property type="nucleotide sequence ID" value="NZ_CP058350.1"/>
</dbReference>
<keyword evidence="4" id="KW-0805">Transcription regulation</keyword>
<comment type="similarity">
    <text evidence="1">Belongs to the CcdB toxin family.</text>
</comment>
<evidence type="ECO:0000256" key="1">
    <source>
        <dbReference type="ARBA" id="ARBA00005230"/>
    </source>
</evidence>
<evidence type="ECO:0000256" key="7">
    <source>
        <dbReference type="ARBA" id="ARBA00033135"/>
    </source>
</evidence>
<dbReference type="InterPro" id="IPR011067">
    <property type="entry name" value="Plasmid_toxin/cell-grow_inhib"/>
</dbReference>
<reference evidence="8 9" key="1">
    <citation type="submission" date="2020-06" db="EMBL/GenBank/DDBJ databases">
        <title>Genome sequence of Rhizobium sp strain ADMK78.</title>
        <authorList>
            <person name="Rahi P."/>
        </authorList>
    </citation>
    <scope>NUCLEOTIDE SEQUENCE [LARGE SCALE GENOMIC DNA]</scope>
    <source>
        <strain evidence="8 9">ADMK78</strain>
    </source>
</reference>
<evidence type="ECO:0000313" key="8">
    <source>
        <dbReference type="EMBL" id="QLF68922.1"/>
    </source>
</evidence>
<evidence type="ECO:0000256" key="3">
    <source>
        <dbReference type="ARBA" id="ARBA00022491"/>
    </source>
</evidence>
<keyword evidence="9" id="KW-1185">Reference proteome</keyword>